<evidence type="ECO:0000313" key="2">
    <source>
        <dbReference type="Proteomes" id="UP000475325"/>
    </source>
</evidence>
<proteinExistence type="predicted"/>
<accession>A0A7C8J369</accession>
<protein>
    <submittedName>
        <fullName evidence="1">Uncharacterized protein</fullName>
    </submittedName>
</protein>
<dbReference type="Proteomes" id="UP000475325">
    <property type="component" value="Unassembled WGS sequence"/>
</dbReference>
<name>A0A7C8J369_ORBOL</name>
<reference evidence="1 2" key="1">
    <citation type="submission" date="2019-06" db="EMBL/GenBank/DDBJ databases">
        <authorList>
            <person name="Palmer J.M."/>
        </authorList>
    </citation>
    <scope>NUCLEOTIDE SEQUENCE [LARGE SCALE GENOMIC DNA]</scope>
    <source>
        <strain evidence="1 2">TWF102</strain>
    </source>
</reference>
<organism evidence="1 2">
    <name type="scientific">Orbilia oligospora</name>
    <name type="common">Nematode-trapping fungus</name>
    <name type="synonym">Arthrobotrys oligospora</name>
    <dbReference type="NCBI Taxonomy" id="2813651"/>
    <lineage>
        <taxon>Eukaryota</taxon>
        <taxon>Fungi</taxon>
        <taxon>Dikarya</taxon>
        <taxon>Ascomycota</taxon>
        <taxon>Pezizomycotina</taxon>
        <taxon>Orbiliomycetes</taxon>
        <taxon>Orbiliales</taxon>
        <taxon>Orbiliaceae</taxon>
        <taxon>Orbilia</taxon>
    </lineage>
</organism>
<gene>
    <name evidence="1" type="ORF">TWF102_011083</name>
</gene>
<comment type="caution">
    <text evidence="1">The sequence shown here is derived from an EMBL/GenBank/DDBJ whole genome shotgun (WGS) entry which is preliminary data.</text>
</comment>
<dbReference type="EMBL" id="WIQW01000084">
    <property type="protein sequence ID" value="KAF3086278.1"/>
    <property type="molecule type" value="Genomic_DNA"/>
</dbReference>
<evidence type="ECO:0000313" key="1">
    <source>
        <dbReference type="EMBL" id="KAF3086278.1"/>
    </source>
</evidence>
<sequence length="223" mass="24284">MAYSDANKPTVLPSRKEDVMTRDQMILVLHKRAGLSAVKKLLSRKTDQEAAAAMSEFVNTFVGLAIVDAAEPTTKPTSTTTTIATTTITAAAAAAVAAPQAAKPVNQYGIPVARLRRRRVDDESSALKSGDGHSTGIRAFHRPDSPLMVTFQRYQSPLKLPCPKKAKDSVNPQANISFVLNTEAKVYHQTFVTVECEGVVGEGGIYRAPKRKCKTHFPWLWGF</sequence>
<dbReference type="AlphaFoldDB" id="A0A7C8J369"/>